<comment type="similarity">
    <text evidence="1 2">Belongs to the anti-sigma-factor antagonist family.</text>
</comment>
<evidence type="ECO:0000313" key="4">
    <source>
        <dbReference type="EMBL" id="GAA2497339.1"/>
    </source>
</evidence>
<comment type="caution">
    <text evidence="4">The sequence shown here is derived from an EMBL/GenBank/DDBJ whole genome shotgun (WGS) entry which is preliminary data.</text>
</comment>
<evidence type="ECO:0000256" key="1">
    <source>
        <dbReference type="ARBA" id="ARBA00009013"/>
    </source>
</evidence>
<dbReference type="Pfam" id="PF01740">
    <property type="entry name" value="STAS"/>
    <property type="match status" value="1"/>
</dbReference>
<dbReference type="SUPFAM" id="SSF52091">
    <property type="entry name" value="SpoIIaa-like"/>
    <property type="match status" value="1"/>
</dbReference>
<sequence length="134" mass="13981">MEEAGGLVAQVVAQEGGADVVALVGEIDYDSAQVFSDCLLDRLADAAGGEGGPRPCRVVLDLSAMGFMDSYGLSRVLTHERLLRASGGWLRLAAPHGQTRRLLETTGMEDVLPVYPDVPSALAGADRPGSAESL</sequence>
<dbReference type="PANTHER" id="PTHR33495">
    <property type="entry name" value="ANTI-SIGMA FACTOR ANTAGONIST TM_1081-RELATED-RELATED"/>
    <property type="match status" value="1"/>
</dbReference>
<organism evidence="4 5">
    <name type="scientific">Streptomyces thermolineatus</name>
    <dbReference type="NCBI Taxonomy" id="44033"/>
    <lineage>
        <taxon>Bacteria</taxon>
        <taxon>Bacillati</taxon>
        <taxon>Actinomycetota</taxon>
        <taxon>Actinomycetes</taxon>
        <taxon>Kitasatosporales</taxon>
        <taxon>Streptomycetaceae</taxon>
        <taxon>Streptomyces</taxon>
    </lineage>
</organism>
<accession>A0ABN3MAX1</accession>
<gene>
    <name evidence="4" type="ORF">GCM10010406_37230</name>
</gene>
<dbReference type="CDD" id="cd07043">
    <property type="entry name" value="STAS_anti-anti-sigma_factors"/>
    <property type="match status" value="1"/>
</dbReference>
<evidence type="ECO:0000256" key="2">
    <source>
        <dbReference type="RuleBase" id="RU003749"/>
    </source>
</evidence>
<evidence type="ECO:0000313" key="5">
    <source>
        <dbReference type="Proteomes" id="UP001501358"/>
    </source>
</evidence>
<feature type="domain" description="STAS" evidence="3">
    <location>
        <begin position="8"/>
        <end position="125"/>
    </location>
</feature>
<dbReference type="InterPro" id="IPR003658">
    <property type="entry name" value="Anti-sigma_ant"/>
</dbReference>
<dbReference type="RefSeq" id="WP_344384329.1">
    <property type="nucleotide sequence ID" value="NZ_BAAATA010000023.1"/>
</dbReference>
<evidence type="ECO:0000259" key="3">
    <source>
        <dbReference type="PROSITE" id="PS50801"/>
    </source>
</evidence>
<name>A0ABN3MAX1_9ACTN</name>
<protein>
    <recommendedName>
        <fullName evidence="2">Anti-sigma factor antagonist</fullName>
    </recommendedName>
</protein>
<dbReference type="Proteomes" id="UP001501358">
    <property type="component" value="Unassembled WGS sequence"/>
</dbReference>
<dbReference type="Gene3D" id="3.30.750.24">
    <property type="entry name" value="STAS domain"/>
    <property type="match status" value="1"/>
</dbReference>
<dbReference type="PANTHER" id="PTHR33495:SF2">
    <property type="entry name" value="ANTI-SIGMA FACTOR ANTAGONIST TM_1081-RELATED"/>
    <property type="match status" value="1"/>
</dbReference>
<keyword evidence="5" id="KW-1185">Reference proteome</keyword>
<dbReference type="PROSITE" id="PS50801">
    <property type="entry name" value="STAS"/>
    <property type="match status" value="1"/>
</dbReference>
<dbReference type="EMBL" id="BAAATA010000023">
    <property type="protein sequence ID" value="GAA2497339.1"/>
    <property type="molecule type" value="Genomic_DNA"/>
</dbReference>
<proteinExistence type="inferred from homology"/>
<dbReference type="NCBIfam" id="TIGR00377">
    <property type="entry name" value="ant_ant_sig"/>
    <property type="match status" value="1"/>
</dbReference>
<dbReference type="InterPro" id="IPR036513">
    <property type="entry name" value="STAS_dom_sf"/>
</dbReference>
<dbReference type="InterPro" id="IPR002645">
    <property type="entry name" value="STAS_dom"/>
</dbReference>
<reference evidence="4 5" key="1">
    <citation type="journal article" date="2019" name="Int. J. Syst. Evol. Microbiol.">
        <title>The Global Catalogue of Microorganisms (GCM) 10K type strain sequencing project: providing services to taxonomists for standard genome sequencing and annotation.</title>
        <authorList>
            <consortium name="The Broad Institute Genomics Platform"/>
            <consortium name="The Broad Institute Genome Sequencing Center for Infectious Disease"/>
            <person name="Wu L."/>
            <person name="Ma J."/>
        </authorList>
    </citation>
    <scope>NUCLEOTIDE SEQUENCE [LARGE SCALE GENOMIC DNA]</scope>
    <source>
        <strain evidence="4 5">JCM 6307</strain>
    </source>
</reference>